<organism evidence="1 2">
    <name type="scientific">Knipowitschia caucasica</name>
    <name type="common">Caucasian dwarf goby</name>
    <name type="synonym">Pomatoschistus caucasicus</name>
    <dbReference type="NCBI Taxonomy" id="637954"/>
    <lineage>
        <taxon>Eukaryota</taxon>
        <taxon>Metazoa</taxon>
        <taxon>Chordata</taxon>
        <taxon>Craniata</taxon>
        <taxon>Vertebrata</taxon>
        <taxon>Euteleostomi</taxon>
        <taxon>Actinopterygii</taxon>
        <taxon>Neopterygii</taxon>
        <taxon>Teleostei</taxon>
        <taxon>Neoteleostei</taxon>
        <taxon>Acanthomorphata</taxon>
        <taxon>Gobiaria</taxon>
        <taxon>Gobiiformes</taxon>
        <taxon>Gobioidei</taxon>
        <taxon>Gobiidae</taxon>
        <taxon>Gobiinae</taxon>
        <taxon>Knipowitschia</taxon>
    </lineage>
</organism>
<proteinExistence type="predicted"/>
<accession>A0AAV2J5U9</accession>
<dbReference type="EMBL" id="OZ035832">
    <property type="protein sequence ID" value="CAL1572035.1"/>
    <property type="molecule type" value="Genomic_DNA"/>
</dbReference>
<dbReference type="Proteomes" id="UP001497482">
    <property type="component" value="Chromosome 10"/>
</dbReference>
<dbReference type="AlphaFoldDB" id="A0AAV2J5U9"/>
<evidence type="ECO:0000313" key="1">
    <source>
        <dbReference type="EMBL" id="CAL1572035.1"/>
    </source>
</evidence>
<evidence type="ECO:0000313" key="2">
    <source>
        <dbReference type="Proteomes" id="UP001497482"/>
    </source>
</evidence>
<reference evidence="1 2" key="1">
    <citation type="submission" date="2024-04" db="EMBL/GenBank/DDBJ databases">
        <authorList>
            <person name="Waldvogel A.-M."/>
            <person name="Schoenle A."/>
        </authorList>
    </citation>
    <scope>NUCLEOTIDE SEQUENCE [LARGE SCALE GENOMIC DNA]</scope>
</reference>
<name>A0AAV2J5U9_KNICA</name>
<keyword evidence="2" id="KW-1185">Reference proteome</keyword>
<gene>
    <name evidence="1" type="ORF">KC01_LOCUS4085</name>
</gene>
<protein>
    <submittedName>
        <fullName evidence="1">Uncharacterized protein</fullName>
    </submittedName>
</protein>
<sequence length="75" mass="8300">MTVAQDQGLGTIVGDLRALRVSSERRWAMVRSGGFGFCSRDCWLCSVRFWVQSARRVPQLCPVCALEAVEAPKAL</sequence>